<feature type="coiled-coil region" evidence="5">
    <location>
        <begin position="164"/>
        <end position="191"/>
    </location>
</feature>
<comment type="similarity">
    <text evidence="2">Belongs to the CDK2AP family.</text>
</comment>
<dbReference type="PANTHER" id="PTHR22607:SF3">
    <property type="entry name" value="CDK2-ASSOCIATED PROTEIN 1, ISOFORM B"/>
    <property type="match status" value="1"/>
</dbReference>
<dbReference type="InterPro" id="IPR017266">
    <property type="entry name" value="DOC_1/2"/>
</dbReference>
<dbReference type="Proteomes" id="UP000035880">
    <property type="component" value="Chromosome 2L"/>
</dbReference>
<evidence type="ECO:0000256" key="2">
    <source>
        <dbReference type="ARBA" id="ARBA00008485"/>
    </source>
</evidence>
<reference evidence="6" key="2">
    <citation type="submission" date="2008-06" db="EMBL/GenBank/DDBJ databases">
        <authorList>
            <consortium name="FlyBase"/>
        </authorList>
    </citation>
    <scope>NUCLEOTIDE SEQUENCE</scope>
    <source>
        <strain evidence="6">Mixed</strain>
        <strain evidence="7">W501</strain>
    </source>
</reference>
<dbReference type="OrthoDB" id="7857910at2759"/>
<dbReference type="Bgee" id="FBgn0193281">
    <property type="expression patterns" value="Expressed in male reproductive system and 2 other cell types or tissues"/>
</dbReference>
<evidence type="ECO:0000256" key="3">
    <source>
        <dbReference type="ARBA" id="ARBA00022553"/>
    </source>
</evidence>
<organism evidence="6 8">
    <name type="scientific">Drosophila simulans</name>
    <name type="common">Fruit fly</name>
    <dbReference type="NCBI Taxonomy" id="7240"/>
    <lineage>
        <taxon>Eukaryota</taxon>
        <taxon>Metazoa</taxon>
        <taxon>Ecdysozoa</taxon>
        <taxon>Arthropoda</taxon>
        <taxon>Hexapoda</taxon>
        <taxon>Insecta</taxon>
        <taxon>Pterygota</taxon>
        <taxon>Neoptera</taxon>
        <taxon>Endopterygota</taxon>
        <taxon>Diptera</taxon>
        <taxon>Brachycera</taxon>
        <taxon>Muscomorpha</taxon>
        <taxon>Ephydroidea</taxon>
        <taxon>Drosophilidae</taxon>
        <taxon>Drosophila</taxon>
        <taxon>Sophophora</taxon>
    </lineage>
</organism>
<protein>
    <submittedName>
        <fullName evidence="6">GD21862</fullName>
    </submittedName>
</protein>
<sequence length="204" mass="22527">MDYLDIESFRSKYSDITVTAVPSRPKPNEQPAMDTDQERAIRTHVPQVEITRVNAAAAPAGSSSTANAAVMLRNRQQTNSAAIAYANEYKEVMAKLEYTKYMQAQLQMMSAASGGGGIDCDLFGTSMNLDENANIVDKYSDLLNVLVEMRTNVPTTMVGLRAPKERMQRDIAQARLKVRQCLQLLEQAEEESDQTAFQGAPGQE</sequence>
<dbReference type="EMBL" id="CM002910">
    <property type="protein sequence ID" value="KMY90725.1"/>
    <property type="molecule type" value="Genomic_DNA"/>
</dbReference>
<gene>
    <name evidence="6" type="primary">Dsim\GD21862</name>
    <name evidence="6" type="ORF">Dsim_GD21862</name>
    <name evidence="7" type="ORF">Dsimw501_GD21862</name>
</gene>
<dbReference type="Proteomes" id="UP000000304">
    <property type="component" value="Chromosome 2L"/>
</dbReference>
<dbReference type="EMBL" id="CM000361">
    <property type="protein sequence ID" value="EDX05324.1"/>
    <property type="molecule type" value="Genomic_DNA"/>
</dbReference>
<evidence type="ECO:0000256" key="5">
    <source>
        <dbReference type="SAM" id="Coils"/>
    </source>
</evidence>
<dbReference type="Pfam" id="PF09806">
    <property type="entry name" value="CDK2AP"/>
    <property type="match status" value="1"/>
</dbReference>
<dbReference type="AlphaFoldDB" id="B4Q7Z1"/>
<dbReference type="KEGG" id="dsi:Dsimw501_GD21862"/>
<reference evidence="7" key="4">
    <citation type="submission" date="2014-06" db="EMBL/GenBank/DDBJ databases">
        <authorList>
            <person name="Hu T."/>
            <person name="Eisen M.B."/>
            <person name="Thornton K.R."/>
            <person name="Andolfatto P."/>
        </authorList>
    </citation>
    <scope>NUCLEOTIDE SEQUENCE</scope>
    <source>
        <strain evidence="7">W501</strain>
    </source>
</reference>
<keyword evidence="4" id="KW-0539">Nucleus</keyword>
<reference evidence="7" key="3">
    <citation type="journal article" date="2013" name="Genome Res.">
        <title>A second-generation assembly of the Drosophila simulans genome provides new insights into patterns of lineage-specific divergence.</title>
        <authorList>
            <person name="Hu T.T."/>
            <person name="Eisen M.B."/>
            <person name="Thornton K.R."/>
            <person name="Andolfatto P."/>
        </authorList>
    </citation>
    <scope>NUCLEOTIDE SEQUENCE [LARGE SCALE GENOMIC DNA]</scope>
    <source>
        <strain evidence="7">W501</strain>
    </source>
</reference>
<keyword evidence="5" id="KW-0175">Coiled coil</keyword>
<reference evidence="6 8" key="1">
    <citation type="journal article" date="2007" name="Nature">
        <title>Evolution of genes and genomes on the Drosophila phylogeny.</title>
        <authorList>
            <consortium name="Drosophila 12 Genomes Consortium"/>
            <person name="Clark A.G."/>
            <person name="Eisen M.B."/>
            <person name="Smith D.R."/>
            <person name="Bergman C.M."/>
            <person name="Oliver B."/>
            <person name="Markow T.A."/>
            <person name="Kaufman T.C."/>
            <person name="Kellis M."/>
            <person name="Gelbart W."/>
            <person name="Iyer V.N."/>
            <person name="Pollard D.A."/>
            <person name="Sackton T.B."/>
            <person name="Larracuente A.M."/>
            <person name="Singh N.D."/>
            <person name="Abad J.P."/>
            <person name="Abt D.N."/>
            <person name="Adryan B."/>
            <person name="Aguade M."/>
            <person name="Akashi H."/>
            <person name="Anderson W.W."/>
            <person name="Aquadro C.F."/>
            <person name="Ardell D.H."/>
            <person name="Arguello R."/>
            <person name="Artieri C.G."/>
            <person name="Barbash D.A."/>
            <person name="Barker D."/>
            <person name="Barsanti P."/>
            <person name="Batterham P."/>
            <person name="Batzoglou S."/>
            <person name="Begun D."/>
            <person name="Bhutkar A."/>
            <person name="Blanco E."/>
            <person name="Bosak S.A."/>
            <person name="Bradley R.K."/>
            <person name="Brand A.D."/>
            <person name="Brent M.R."/>
            <person name="Brooks A.N."/>
            <person name="Brown R.H."/>
            <person name="Butlin R.K."/>
            <person name="Caggese C."/>
            <person name="Calvi B.R."/>
            <person name="Bernardo de Carvalho A."/>
            <person name="Caspi A."/>
            <person name="Castrezana S."/>
            <person name="Celniker S.E."/>
            <person name="Chang J.L."/>
            <person name="Chapple C."/>
            <person name="Chatterji S."/>
            <person name="Chinwalla A."/>
            <person name="Civetta A."/>
            <person name="Clifton S.W."/>
            <person name="Comeron J.M."/>
            <person name="Costello J.C."/>
            <person name="Coyne J.A."/>
            <person name="Daub J."/>
            <person name="David R.G."/>
            <person name="Delcher A.L."/>
            <person name="Delehaunty K."/>
            <person name="Do C.B."/>
            <person name="Ebling H."/>
            <person name="Edwards K."/>
            <person name="Eickbush T."/>
            <person name="Evans J.D."/>
            <person name="Filipski A."/>
            <person name="Findeiss S."/>
            <person name="Freyhult E."/>
            <person name="Fulton L."/>
            <person name="Fulton R."/>
            <person name="Garcia A.C."/>
            <person name="Gardiner A."/>
            <person name="Garfield D.A."/>
            <person name="Garvin B.E."/>
            <person name="Gibson G."/>
            <person name="Gilbert D."/>
            <person name="Gnerre S."/>
            <person name="Godfrey J."/>
            <person name="Good R."/>
            <person name="Gotea V."/>
            <person name="Gravely B."/>
            <person name="Greenberg A.J."/>
            <person name="Griffiths-Jones S."/>
            <person name="Gross S."/>
            <person name="Guigo R."/>
            <person name="Gustafson E.A."/>
            <person name="Haerty W."/>
            <person name="Hahn M.W."/>
            <person name="Halligan D.L."/>
            <person name="Halpern A.L."/>
            <person name="Halter G.M."/>
            <person name="Han M.V."/>
            <person name="Heger A."/>
            <person name="Hillier L."/>
            <person name="Hinrichs A.S."/>
            <person name="Holmes I."/>
            <person name="Hoskins R.A."/>
            <person name="Hubisz M.J."/>
            <person name="Hultmark D."/>
            <person name="Huntley M.A."/>
            <person name="Jaffe D.B."/>
            <person name="Jagadeeshan S."/>
            <person name="Jeck W.R."/>
            <person name="Johnson J."/>
            <person name="Jones C.D."/>
            <person name="Jordan W.C."/>
            <person name="Karpen G.H."/>
            <person name="Kataoka E."/>
            <person name="Keightley P.D."/>
            <person name="Kheradpour P."/>
            <person name="Kirkness E.F."/>
            <person name="Koerich L.B."/>
            <person name="Kristiansen K."/>
            <person name="Kudrna D."/>
            <person name="Kulathinal R.J."/>
            <person name="Kumar S."/>
            <person name="Kwok R."/>
            <person name="Lander E."/>
            <person name="Langley C.H."/>
            <person name="Lapoint R."/>
            <person name="Lazzaro B.P."/>
            <person name="Lee S.J."/>
            <person name="Levesque L."/>
            <person name="Li R."/>
            <person name="Lin C.F."/>
            <person name="Lin M.F."/>
            <person name="Lindblad-Toh K."/>
            <person name="Llopart A."/>
            <person name="Long M."/>
            <person name="Low L."/>
            <person name="Lozovsky E."/>
            <person name="Lu J."/>
            <person name="Luo M."/>
            <person name="Machado C.A."/>
            <person name="Makalowski W."/>
            <person name="Marzo M."/>
            <person name="Matsuda M."/>
            <person name="Matzkin L."/>
            <person name="McAllister B."/>
            <person name="McBride C.S."/>
            <person name="McKernan B."/>
            <person name="McKernan K."/>
            <person name="Mendez-Lago M."/>
            <person name="Minx P."/>
            <person name="Mollenhauer M.U."/>
            <person name="Montooth K."/>
            <person name="Mount S.M."/>
            <person name="Mu X."/>
            <person name="Myers E."/>
            <person name="Negre B."/>
            <person name="Newfeld S."/>
            <person name="Nielsen R."/>
            <person name="Noor M.A."/>
            <person name="O'Grady P."/>
            <person name="Pachter L."/>
            <person name="Papaceit M."/>
            <person name="Parisi M.J."/>
            <person name="Parisi M."/>
            <person name="Parts L."/>
            <person name="Pedersen J.S."/>
            <person name="Pesole G."/>
            <person name="Phillippy A.M."/>
            <person name="Ponting C.P."/>
            <person name="Pop M."/>
            <person name="Porcelli D."/>
            <person name="Powell J.R."/>
            <person name="Prohaska S."/>
            <person name="Pruitt K."/>
            <person name="Puig M."/>
            <person name="Quesneville H."/>
            <person name="Ram K.R."/>
            <person name="Rand D."/>
            <person name="Rasmussen M.D."/>
            <person name="Reed L.K."/>
            <person name="Reenan R."/>
            <person name="Reily A."/>
            <person name="Remington K.A."/>
            <person name="Rieger T.T."/>
            <person name="Ritchie M.G."/>
            <person name="Robin C."/>
            <person name="Rogers Y.H."/>
            <person name="Rohde C."/>
            <person name="Rozas J."/>
            <person name="Rubenfield M.J."/>
            <person name="Ruiz A."/>
            <person name="Russo S."/>
            <person name="Salzberg S.L."/>
            <person name="Sanchez-Gracia A."/>
            <person name="Saranga D.J."/>
            <person name="Sato H."/>
            <person name="Schaeffer S.W."/>
            <person name="Schatz M.C."/>
            <person name="Schlenke T."/>
            <person name="Schwartz R."/>
            <person name="Segarra C."/>
            <person name="Singh R.S."/>
            <person name="Sirot L."/>
            <person name="Sirota M."/>
            <person name="Sisneros N.B."/>
            <person name="Smith C.D."/>
            <person name="Smith T.F."/>
            <person name="Spieth J."/>
            <person name="Stage D.E."/>
            <person name="Stark A."/>
            <person name="Stephan W."/>
            <person name="Strausberg R.L."/>
            <person name="Strempel S."/>
            <person name="Sturgill D."/>
            <person name="Sutton G."/>
            <person name="Sutton G.G."/>
            <person name="Tao W."/>
            <person name="Teichmann S."/>
            <person name="Tobari Y.N."/>
            <person name="Tomimura Y."/>
            <person name="Tsolas J.M."/>
            <person name="Valente V.L."/>
            <person name="Venter E."/>
            <person name="Venter J.C."/>
            <person name="Vicario S."/>
            <person name="Vieira F.G."/>
            <person name="Vilella A.J."/>
            <person name="Villasante A."/>
            <person name="Walenz B."/>
            <person name="Wang J."/>
            <person name="Wasserman M."/>
            <person name="Watts T."/>
            <person name="Wilson D."/>
            <person name="Wilson R.K."/>
            <person name="Wing R.A."/>
            <person name="Wolfner M.F."/>
            <person name="Wong A."/>
            <person name="Wong G.K."/>
            <person name="Wu C.I."/>
            <person name="Wu G."/>
            <person name="Yamamoto D."/>
            <person name="Yang H.P."/>
            <person name="Yang S.P."/>
            <person name="Yorke J.A."/>
            <person name="Yoshida K."/>
            <person name="Zdobnov E."/>
            <person name="Zhang P."/>
            <person name="Zhang Y."/>
            <person name="Zimin A.V."/>
            <person name="Baldwin J."/>
            <person name="Abdouelleil A."/>
            <person name="Abdulkadir J."/>
            <person name="Abebe A."/>
            <person name="Abera B."/>
            <person name="Abreu J."/>
            <person name="Acer S.C."/>
            <person name="Aftuck L."/>
            <person name="Alexander A."/>
            <person name="An P."/>
            <person name="Anderson E."/>
            <person name="Anderson S."/>
            <person name="Arachi H."/>
            <person name="Azer M."/>
            <person name="Bachantsang P."/>
            <person name="Barry A."/>
            <person name="Bayul T."/>
            <person name="Berlin A."/>
            <person name="Bessette D."/>
            <person name="Bloom T."/>
            <person name="Blye J."/>
            <person name="Boguslavskiy L."/>
            <person name="Bonnet C."/>
            <person name="Boukhgalter B."/>
            <person name="Bourzgui I."/>
            <person name="Brown A."/>
            <person name="Cahill P."/>
            <person name="Channer S."/>
            <person name="Cheshatsang Y."/>
            <person name="Chuda L."/>
            <person name="Citroen M."/>
            <person name="Collymore A."/>
            <person name="Cooke P."/>
            <person name="Costello M."/>
            <person name="D'Aco K."/>
            <person name="Daza R."/>
            <person name="De Haan G."/>
            <person name="DeGray S."/>
            <person name="DeMaso C."/>
            <person name="Dhargay N."/>
            <person name="Dooley K."/>
            <person name="Dooley E."/>
            <person name="Doricent M."/>
            <person name="Dorje P."/>
            <person name="Dorjee K."/>
            <person name="Dupes A."/>
            <person name="Elong R."/>
            <person name="Falk J."/>
            <person name="Farina A."/>
            <person name="Faro S."/>
            <person name="Ferguson D."/>
            <person name="Fisher S."/>
            <person name="Foley C.D."/>
            <person name="Franke A."/>
            <person name="Friedrich D."/>
            <person name="Gadbois L."/>
            <person name="Gearin G."/>
            <person name="Gearin C.R."/>
            <person name="Giannoukos G."/>
            <person name="Goode T."/>
            <person name="Graham J."/>
            <person name="Grandbois E."/>
            <person name="Grewal S."/>
            <person name="Gyaltsen K."/>
            <person name="Hafez N."/>
            <person name="Hagos B."/>
            <person name="Hall J."/>
            <person name="Henson C."/>
            <person name="Hollinger A."/>
            <person name="Honan T."/>
            <person name="Huard M.D."/>
            <person name="Hughes L."/>
            <person name="Hurhula B."/>
            <person name="Husby M.E."/>
            <person name="Kamat A."/>
            <person name="Kanga B."/>
            <person name="Kashin S."/>
            <person name="Khazanovich D."/>
            <person name="Kisner P."/>
            <person name="Lance K."/>
            <person name="Lara M."/>
            <person name="Lee W."/>
            <person name="Lennon N."/>
            <person name="Letendre F."/>
            <person name="LeVine R."/>
            <person name="Lipovsky A."/>
            <person name="Liu X."/>
            <person name="Liu J."/>
            <person name="Liu S."/>
            <person name="Lokyitsang T."/>
            <person name="Lokyitsang Y."/>
            <person name="Lubonja R."/>
            <person name="Lui A."/>
            <person name="MacDonald P."/>
            <person name="Magnisalis V."/>
            <person name="Maru K."/>
            <person name="Matthews C."/>
            <person name="McCusker W."/>
            <person name="McDonough S."/>
            <person name="Mehta T."/>
            <person name="Meldrim J."/>
            <person name="Meneus L."/>
            <person name="Mihai O."/>
            <person name="Mihalev A."/>
            <person name="Mihova T."/>
            <person name="Mittelman R."/>
            <person name="Mlenga V."/>
            <person name="Montmayeur A."/>
            <person name="Mulrain L."/>
            <person name="Navidi A."/>
            <person name="Naylor J."/>
            <person name="Negash T."/>
            <person name="Nguyen T."/>
            <person name="Nguyen N."/>
            <person name="Nicol R."/>
            <person name="Norbu C."/>
            <person name="Norbu N."/>
            <person name="Novod N."/>
            <person name="O'Neill B."/>
            <person name="Osman S."/>
            <person name="Markiewicz E."/>
            <person name="Oyono O.L."/>
            <person name="Patti C."/>
            <person name="Phunkhang P."/>
            <person name="Pierre F."/>
            <person name="Priest M."/>
            <person name="Raghuraman S."/>
            <person name="Rege F."/>
            <person name="Reyes R."/>
            <person name="Rise C."/>
            <person name="Rogov P."/>
            <person name="Ross K."/>
            <person name="Ryan E."/>
            <person name="Settipalli S."/>
            <person name="Shea T."/>
            <person name="Sherpa N."/>
            <person name="Shi L."/>
            <person name="Shih D."/>
            <person name="Sparrow T."/>
            <person name="Spaulding J."/>
            <person name="Stalker J."/>
            <person name="Stange-Thomann N."/>
            <person name="Stavropoulos S."/>
            <person name="Stone C."/>
            <person name="Strader C."/>
            <person name="Tesfaye S."/>
            <person name="Thomson T."/>
            <person name="Thoulutsang Y."/>
            <person name="Thoulutsang D."/>
            <person name="Topham K."/>
            <person name="Topping I."/>
            <person name="Tsamla T."/>
            <person name="Vassiliev H."/>
            <person name="Vo A."/>
            <person name="Wangchuk T."/>
            <person name="Wangdi T."/>
            <person name="Weiand M."/>
            <person name="Wilkinson J."/>
            <person name="Wilson A."/>
            <person name="Yadav S."/>
            <person name="Young G."/>
            <person name="Yu Q."/>
            <person name="Zembek L."/>
            <person name="Zhong D."/>
            <person name="Zimmer A."/>
            <person name="Zwirko Z."/>
            <person name="Jaffe D.B."/>
            <person name="Alvarez P."/>
            <person name="Brockman W."/>
            <person name="Butler J."/>
            <person name="Chin C."/>
            <person name="Gnerre S."/>
            <person name="Grabherr M."/>
            <person name="Kleber M."/>
            <person name="Mauceli E."/>
            <person name="MacCallum I."/>
        </authorList>
    </citation>
    <scope>NUCLEOTIDE SEQUENCE [LARGE SCALE GENOMIC DNA]</scope>
    <source>
        <strain evidence="6">Mixed</strain>
        <strain evidence="8">mosaic</strain>
    </source>
</reference>
<dbReference type="GO" id="GO:0005737">
    <property type="term" value="C:cytoplasm"/>
    <property type="evidence" value="ECO:0007669"/>
    <property type="project" value="TreeGrafter"/>
</dbReference>
<dbReference type="GO" id="GO:0005634">
    <property type="term" value="C:nucleus"/>
    <property type="evidence" value="ECO:0007669"/>
    <property type="project" value="UniProtKB-SubCell"/>
</dbReference>
<evidence type="ECO:0000256" key="1">
    <source>
        <dbReference type="ARBA" id="ARBA00004123"/>
    </source>
</evidence>
<dbReference type="OMA" id="TKYMQAQ"/>
<proteinExistence type="inferred from homology"/>
<dbReference type="HOGENOM" id="CLU_1273419_0_0_1"/>
<evidence type="ECO:0000313" key="7">
    <source>
        <dbReference type="EMBL" id="KMY90725.1"/>
    </source>
</evidence>
<dbReference type="PANTHER" id="PTHR22607">
    <property type="entry name" value="DELETED IN ORAL CANCER 1/CDK2-ASSOCIATED PROTEIN 1"/>
    <property type="match status" value="1"/>
</dbReference>
<evidence type="ECO:0000313" key="8">
    <source>
        <dbReference type="Proteomes" id="UP000000304"/>
    </source>
</evidence>
<evidence type="ECO:0000256" key="4">
    <source>
        <dbReference type="ARBA" id="ARBA00023242"/>
    </source>
</evidence>
<name>B4Q7Z1_DROSI</name>
<accession>B4Q7Z1</accession>
<evidence type="ECO:0000313" key="6">
    <source>
        <dbReference type="EMBL" id="EDX05324.1"/>
    </source>
</evidence>
<keyword evidence="8" id="KW-1185">Reference proteome</keyword>
<dbReference type="STRING" id="7240.B4Q7Z1"/>
<keyword evidence="3" id="KW-0597">Phosphoprotein</keyword>
<dbReference type="Gene3D" id="6.10.140.1300">
    <property type="match status" value="1"/>
</dbReference>
<comment type="subcellular location">
    <subcellularLocation>
        <location evidence="1">Nucleus</location>
    </subcellularLocation>
</comment>